<dbReference type="EMBL" id="UINC01093246">
    <property type="protein sequence ID" value="SVC47519.1"/>
    <property type="molecule type" value="Genomic_DNA"/>
</dbReference>
<sequence length="62" mass="6740">EDLKLLTQGDSELLKDSHGGDKVLFKPSSDVTRGGCLLDTHYGLVDARRETKAKLLKKAVTA</sequence>
<gene>
    <name evidence="1" type="ORF">METZ01_LOCUS300373</name>
</gene>
<protein>
    <recommendedName>
        <fullName evidence="2">Flagellar assembly protein FliH/Type III secretion system HrpE domain-containing protein</fullName>
    </recommendedName>
</protein>
<dbReference type="AlphaFoldDB" id="A0A382MF71"/>
<feature type="non-terminal residue" evidence="1">
    <location>
        <position position="1"/>
    </location>
</feature>
<organism evidence="1">
    <name type="scientific">marine metagenome</name>
    <dbReference type="NCBI Taxonomy" id="408172"/>
    <lineage>
        <taxon>unclassified sequences</taxon>
        <taxon>metagenomes</taxon>
        <taxon>ecological metagenomes</taxon>
    </lineage>
</organism>
<reference evidence="1" key="1">
    <citation type="submission" date="2018-05" db="EMBL/GenBank/DDBJ databases">
        <authorList>
            <person name="Lanie J.A."/>
            <person name="Ng W.-L."/>
            <person name="Kazmierczak K.M."/>
            <person name="Andrzejewski T.M."/>
            <person name="Davidsen T.M."/>
            <person name="Wayne K.J."/>
            <person name="Tettelin H."/>
            <person name="Glass J.I."/>
            <person name="Rusch D."/>
            <person name="Podicherti R."/>
            <person name="Tsui H.-C.T."/>
            <person name="Winkler M.E."/>
        </authorList>
    </citation>
    <scope>NUCLEOTIDE SEQUENCE</scope>
</reference>
<evidence type="ECO:0000313" key="1">
    <source>
        <dbReference type="EMBL" id="SVC47519.1"/>
    </source>
</evidence>
<evidence type="ECO:0008006" key="2">
    <source>
        <dbReference type="Google" id="ProtNLM"/>
    </source>
</evidence>
<name>A0A382MF71_9ZZZZ</name>
<accession>A0A382MF71</accession>
<proteinExistence type="predicted"/>